<dbReference type="Gene3D" id="2.30.30.240">
    <property type="entry name" value="PRC-barrel domain"/>
    <property type="match status" value="1"/>
</dbReference>
<protein>
    <recommendedName>
        <fullName evidence="5">Ribosome maturation factor RimM</fullName>
    </recommendedName>
</protein>
<keyword evidence="4 5" id="KW-0143">Chaperone</keyword>
<dbReference type="Gene3D" id="2.40.30.60">
    <property type="entry name" value="RimM"/>
    <property type="match status" value="1"/>
</dbReference>
<dbReference type="InterPro" id="IPR002676">
    <property type="entry name" value="RimM_N"/>
</dbReference>
<dbReference type="HAMAP" id="MF_00014">
    <property type="entry name" value="Ribosome_mat_RimM"/>
    <property type="match status" value="1"/>
</dbReference>
<dbReference type="SUPFAM" id="SSF50346">
    <property type="entry name" value="PRC-barrel domain"/>
    <property type="match status" value="1"/>
</dbReference>
<dbReference type="InterPro" id="IPR011961">
    <property type="entry name" value="RimM"/>
</dbReference>
<comment type="caution">
    <text evidence="8">The sequence shown here is derived from an EMBL/GenBank/DDBJ whole genome shotgun (WGS) entry which is preliminary data.</text>
</comment>
<comment type="subcellular location">
    <subcellularLocation>
        <location evidence="5">Cytoplasm</location>
    </subcellularLocation>
</comment>
<evidence type="ECO:0000259" key="6">
    <source>
        <dbReference type="Pfam" id="PF01782"/>
    </source>
</evidence>
<dbReference type="SUPFAM" id="SSF50447">
    <property type="entry name" value="Translation proteins"/>
    <property type="match status" value="1"/>
</dbReference>
<dbReference type="InterPro" id="IPR011033">
    <property type="entry name" value="PRC_barrel-like_sf"/>
</dbReference>
<comment type="similarity">
    <text evidence="5">Belongs to the RimM family.</text>
</comment>
<comment type="function">
    <text evidence="5">An accessory protein needed during the final step in the assembly of 30S ribosomal subunit, possibly for assembly of the head region. Essential for efficient processing of 16S rRNA. May be needed both before and after RbfA during the maturation of 16S rRNA. It has affinity for free ribosomal 30S subunits but not for 70S ribosomes.</text>
</comment>
<keyword evidence="1 5" id="KW-0963">Cytoplasm</keyword>
<dbReference type="PANTHER" id="PTHR33692">
    <property type="entry name" value="RIBOSOME MATURATION FACTOR RIMM"/>
    <property type="match status" value="1"/>
</dbReference>
<dbReference type="RefSeq" id="WP_167167024.1">
    <property type="nucleotide sequence ID" value="NZ_BAAAOO010000013.1"/>
</dbReference>
<feature type="domain" description="RimM N-terminal" evidence="6">
    <location>
        <begin position="9"/>
        <end position="85"/>
    </location>
</feature>
<evidence type="ECO:0000256" key="2">
    <source>
        <dbReference type="ARBA" id="ARBA00022517"/>
    </source>
</evidence>
<dbReference type="PANTHER" id="PTHR33692:SF1">
    <property type="entry name" value="RIBOSOME MATURATION FACTOR RIMM"/>
    <property type="match status" value="1"/>
</dbReference>
<name>A0ABX0SG80_9ACTN</name>
<keyword evidence="9" id="KW-1185">Reference proteome</keyword>
<dbReference type="Proteomes" id="UP000749311">
    <property type="component" value="Unassembled WGS sequence"/>
</dbReference>
<evidence type="ECO:0000256" key="1">
    <source>
        <dbReference type="ARBA" id="ARBA00022490"/>
    </source>
</evidence>
<dbReference type="Pfam" id="PF01782">
    <property type="entry name" value="RimM"/>
    <property type="match status" value="1"/>
</dbReference>
<dbReference type="NCBIfam" id="TIGR02273">
    <property type="entry name" value="16S_RimM"/>
    <property type="match status" value="1"/>
</dbReference>
<comment type="domain">
    <text evidence="5">The PRC barrel domain binds ribosomal protein uS19.</text>
</comment>
<evidence type="ECO:0000313" key="9">
    <source>
        <dbReference type="Proteomes" id="UP000749311"/>
    </source>
</evidence>
<proteinExistence type="inferred from homology"/>
<dbReference type="Pfam" id="PF24986">
    <property type="entry name" value="PRC_RimM"/>
    <property type="match status" value="1"/>
</dbReference>
<dbReference type="InterPro" id="IPR036976">
    <property type="entry name" value="RimM_N_sf"/>
</dbReference>
<evidence type="ECO:0000256" key="4">
    <source>
        <dbReference type="ARBA" id="ARBA00023186"/>
    </source>
</evidence>
<reference evidence="8 9" key="1">
    <citation type="submission" date="2020-02" db="EMBL/GenBank/DDBJ databases">
        <title>Sequencing the genomes of 1000 actinobacteria strains.</title>
        <authorList>
            <person name="Klenk H.-P."/>
        </authorList>
    </citation>
    <scope>NUCLEOTIDE SEQUENCE [LARGE SCALE GENOMIC DNA]</scope>
    <source>
        <strain evidence="8 9">DSM 19609</strain>
    </source>
</reference>
<dbReference type="EMBL" id="JAAMOZ010000001">
    <property type="protein sequence ID" value="NIH57379.1"/>
    <property type="molecule type" value="Genomic_DNA"/>
</dbReference>
<feature type="domain" description="Ribosome maturation factor RimM PRC barrel" evidence="7">
    <location>
        <begin position="102"/>
        <end position="165"/>
    </location>
</feature>
<sequence>MSDQVEVIVGRVARAHGVRGDVTIEVRTDEPARRFTPGVSLRTPTGRTLRVVACRAQGGGLLVRFDGVTDRDGAEALRGLELLTDVAADEMPSGPDEYFDRQLVGLRVLDAAGTDSGRVVEVTHGSAQDILVIETATGQRMVPFVSALVPEVDVEAGTLRLAPVRGLLVDDQDEQ</sequence>
<gene>
    <name evidence="5" type="primary">rimM</name>
    <name evidence="8" type="ORF">FB473_002024</name>
</gene>
<evidence type="ECO:0000256" key="3">
    <source>
        <dbReference type="ARBA" id="ARBA00022552"/>
    </source>
</evidence>
<comment type="subunit">
    <text evidence="5">Binds ribosomal protein uS19.</text>
</comment>
<evidence type="ECO:0000256" key="5">
    <source>
        <dbReference type="HAMAP-Rule" id="MF_00014"/>
    </source>
</evidence>
<accession>A0ABX0SG80</accession>
<dbReference type="InterPro" id="IPR056792">
    <property type="entry name" value="PRC_RimM"/>
</dbReference>
<organism evidence="8 9">
    <name type="scientific">Brooklawnia cerclae</name>
    <dbReference type="NCBI Taxonomy" id="349934"/>
    <lineage>
        <taxon>Bacteria</taxon>
        <taxon>Bacillati</taxon>
        <taxon>Actinomycetota</taxon>
        <taxon>Actinomycetes</taxon>
        <taxon>Propionibacteriales</taxon>
        <taxon>Propionibacteriaceae</taxon>
        <taxon>Brooklawnia</taxon>
    </lineage>
</organism>
<evidence type="ECO:0000259" key="7">
    <source>
        <dbReference type="Pfam" id="PF24986"/>
    </source>
</evidence>
<dbReference type="InterPro" id="IPR009000">
    <property type="entry name" value="Transl_B-barrel_sf"/>
</dbReference>
<keyword evidence="2 5" id="KW-0690">Ribosome biogenesis</keyword>
<keyword evidence="3 5" id="KW-0698">rRNA processing</keyword>
<evidence type="ECO:0000313" key="8">
    <source>
        <dbReference type="EMBL" id="NIH57379.1"/>
    </source>
</evidence>